<sequence>MESSAESCSTFSPTIGSATVVISVRSLQETRVFYTNRSSRSKGRRARVVAVRWGLRRQERDLQPTKLRRMDQNQNGKDFREQQV</sequence>
<name>A0AAV2CDW5_9ROSI</name>
<evidence type="ECO:0000313" key="3">
    <source>
        <dbReference type="Proteomes" id="UP001497516"/>
    </source>
</evidence>
<evidence type="ECO:0000256" key="1">
    <source>
        <dbReference type="SAM" id="MobiDB-lite"/>
    </source>
</evidence>
<organism evidence="2 3">
    <name type="scientific">Linum trigynum</name>
    <dbReference type="NCBI Taxonomy" id="586398"/>
    <lineage>
        <taxon>Eukaryota</taxon>
        <taxon>Viridiplantae</taxon>
        <taxon>Streptophyta</taxon>
        <taxon>Embryophyta</taxon>
        <taxon>Tracheophyta</taxon>
        <taxon>Spermatophyta</taxon>
        <taxon>Magnoliopsida</taxon>
        <taxon>eudicotyledons</taxon>
        <taxon>Gunneridae</taxon>
        <taxon>Pentapetalae</taxon>
        <taxon>rosids</taxon>
        <taxon>fabids</taxon>
        <taxon>Malpighiales</taxon>
        <taxon>Linaceae</taxon>
        <taxon>Linum</taxon>
    </lineage>
</organism>
<protein>
    <submittedName>
        <fullName evidence="2">Uncharacterized protein</fullName>
    </submittedName>
</protein>
<keyword evidence="3" id="KW-1185">Reference proteome</keyword>
<feature type="region of interest" description="Disordered" evidence="1">
    <location>
        <begin position="60"/>
        <end position="84"/>
    </location>
</feature>
<evidence type="ECO:0000313" key="2">
    <source>
        <dbReference type="EMBL" id="CAL1354718.1"/>
    </source>
</evidence>
<gene>
    <name evidence="2" type="ORF">LTRI10_LOCUS2513</name>
</gene>
<dbReference type="EMBL" id="OZ034813">
    <property type="protein sequence ID" value="CAL1354718.1"/>
    <property type="molecule type" value="Genomic_DNA"/>
</dbReference>
<reference evidence="2 3" key="1">
    <citation type="submission" date="2024-04" db="EMBL/GenBank/DDBJ databases">
        <authorList>
            <person name="Fracassetti M."/>
        </authorList>
    </citation>
    <scope>NUCLEOTIDE SEQUENCE [LARGE SCALE GENOMIC DNA]</scope>
</reference>
<dbReference type="Proteomes" id="UP001497516">
    <property type="component" value="Chromosome 1"/>
</dbReference>
<proteinExistence type="predicted"/>
<accession>A0AAV2CDW5</accession>
<dbReference type="AlphaFoldDB" id="A0AAV2CDW5"/>